<sequence length="88" mass="9928">MKATYGEVNGEGRAIFKDPITDDGTKKSAKGLMKIDLIDGKYHLTDNVSWEEEKQGELKEVFRDGKLLVDQSLNEIRTRIKSEVSIEA</sequence>
<dbReference type="InterPro" id="IPR016471">
    <property type="entry name" value="Nicotinamide_PRibTrfase"/>
</dbReference>
<dbReference type="Proteomes" id="UP000184071">
    <property type="component" value="Unassembled WGS sequence"/>
</dbReference>
<organism evidence="1 2">
    <name type="scientific">Flavobacterium defluvii</name>
    <dbReference type="NCBI Taxonomy" id="370979"/>
    <lineage>
        <taxon>Bacteria</taxon>
        <taxon>Pseudomonadati</taxon>
        <taxon>Bacteroidota</taxon>
        <taxon>Flavobacteriia</taxon>
        <taxon>Flavobacteriales</taxon>
        <taxon>Flavobacteriaceae</taxon>
        <taxon>Flavobacterium</taxon>
    </lineage>
</organism>
<dbReference type="GO" id="GO:0047280">
    <property type="term" value="F:nicotinamide phosphoribosyltransferase activity"/>
    <property type="evidence" value="ECO:0007669"/>
    <property type="project" value="TreeGrafter"/>
</dbReference>
<dbReference type="AlphaFoldDB" id="A0A1M5LFA9"/>
<dbReference type="EMBL" id="FQWC01000003">
    <property type="protein sequence ID" value="SHG63063.1"/>
    <property type="molecule type" value="Genomic_DNA"/>
</dbReference>
<dbReference type="InterPro" id="IPR036068">
    <property type="entry name" value="Nicotinate_pribotase-like_C"/>
</dbReference>
<dbReference type="GO" id="GO:0009435">
    <property type="term" value="P:NAD+ biosynthetic process"/>
    <property type="evidence" value="ECO:0007669"/>
    <property type="project" value="InterPro"/>
</dbReference>
<name>A0A1M5LFA9_9FLAO</name>
<dbReference type="STRING" id="370979.SAMN05443663_103338"/>
<protein>
    <recommendedName>
        <fullName evidence="3">Nicotinate phosphoribosyltransferase</fullName>
    </recommendedName>
</protein>
<evidence type="ECO:0000313" key="1">
    <source>
        <dbReference type="EMBL" id="SHG63063.1"/>
    </source>
</evidence>
<evidence type="ECO:0008006" key="3">
    <source>
        <dbReference type="Google" id="ProtNLM"/>
    </source>
</evidence>
<proteinExistence type="predicted"/>
<reference evidence="2" key="1">
    <citation type="submission" date="2016-11" db="EMBL/GenBank/DDBJ databases">
        <authorList>
            <person name="Varghese N."/>
            <person name="Submissions S."/>
        </authorList>
    </citation>
    <scope>NUCLEOTIDE SEQUENCE [LARGE SCALE GENOMIC DNA]</scope>
    <source>
        <strain evidence="2">DSM 17963</strain>
    </source>
</reference>
<evidence type="ECO:0000313" key="2">
    <source>
        <dbReference type="Proteomes" id="UP000184071"/>
    </source>
</evidence>
<accession>A0A1M5LFA9</accession>
<gene>
    <name evidence="1" type="ORF">SAMN05443663_103338</name>
</gene>
<dbReference type="PANTHER" id="PTHR43816">
    <property type="entry name" value="NICOTINAMIDE PHOSPHORIBOSYLTRANSFERASE"/>
    <property type="match status" value="1"/>
</dbReference>
<dbReference type="PANTHER" id="PTHR43816:SF1">
    <property type="entry name" value="NICOTINAMIDE PHOSPHORIBOSYLTRANSFERASE"/>
    <property type="match status" value="1"/>
</dbReference>
<keyword evidence="2" id="KW-1185">Reference proteome</keyword>
<dbReference type="SUPFAM" id="SSF51690">
    <property type="entry name" value="Nicotinate/Quinolinate PRTase C-terminal domain-like"/>
    <property type="match status" value="1"/>
</dbReference>